<name>A0A161I0U5_9MICO</name>
<keyword evidence="2" id="KW-1185">Reference proteome</keyword>
<dbReference type="EMBL" id="CP014209">
    <property type="protein sequence ID" value="ANC32673.1"/>
    <property type="molecule type" value="Genomic_DNA"/>
</dbReference>
<dbReference type="STRING" id="1300344.I598_3160"/>
<evidence type="ECO:0000313" key="1">
    <source>
        <dbReference type="EMBL" id="ANC32673.1"/>
    </source>
</evidence>
<protein>
    <recommendedName>
        <fullName evidence="3">DUF1349 domain-containing protein</fullName>
    </recommendedName>
</protein>
<dbReference type="RefSeq" id="WP_068203991.1">
    <property type="nucleotide sequence ID" value="NZ_CP014209.1"/>
</dbReference>
<dbReference type="KEGG" id="ido:I598_3160"/>
<dbReference type="Pfam" id="PF07081">
    <property type="entry name" value="DUF1349"/>
    <property type="match status" value="1"/>
</dbReference>
<proteinExistence type="predicted"/>
<evidence type="ECO:0000313" key="2">
    <source>
        <dbReference type="Proteomes" id="UP000076794"/>
    </source>
</evidence>
<dbReference type="PATRIC" id="fig|1300344.3.peg.3180"/>
<dbReference type="PANTHER" id="PTHR35332:SF2">
    <property type="entry name" value="REGULATION OF ENOLASE PROTEIN 1"/>
    <property type="match status" value="1"/>
</dbReference>
<organism evidence="1 2">
    <name type="scientific">Isoptericola dokdonensis DS-3</name>
    <dbReference type="NCBI Taxonomy" id="1300344"/>
    <lineage>
        <taxon>Bacteria</taxon>
        <taxon>Bacillati</taxon>
        <taxon>Actinomycetota</taxon>
        <taxon>Actinomycetes</taxon>
        <taxon>Micrococcales</taxon>
        <taxon>Promicromonosporaceae</taxon>
        <taxon>Isoptericola</taxon>
    </lineage>
</organism>
<dbReference type="InterPro" id="IPR009784">
    <property type="entry name" value="DUF1349"/>
</dbReference>
<sequence length="201" mass="21591">MSALAVPPLPFTLVPSRVPWKIVGTDGVRASAEPGTDIFVPPFPDQPAKLDAATLLGEAPQGDFQLSARVTVGFRATFDAGVLLVWHDEQHWAKLCFEAAPNGSPTVVSVVNRTVSDDANAFTVVGATAWLRISRVDGIYLFHASHDGRTWDMVRIFGLDSHGSTPQVGFEVQSPTGDGCEVTFDEITFAPTRLTDPRDGS</sequence>
<dbReference type="Proteomes" id="UP000076794">
    <property type="component" value="Chromosome"/>
</dbReference>
<reference evidence="1 2" key="1">
    <citation type="submission" date="2016-01" db="EMBL/GenBank/DDBJ databases">
        <title>Complete genome sequence of a soil Actinobacterium, Isoptericola dokdonensis DS-3.</title>
        <authorList>
            <person name="Kwon S.-K."/>
            <person name="Kim J.F."/>
        </authorList>
    </citation>
    <scope>NUCLEOTIDE SEQUENCE [LARGE SCALE GENOMIC DNA]</scope>
    <source>
        <strain evidence="1 2">DS-3</strain>
    </source>
</reference>
<accession>A0A161I0U5</accession>
<dbReference type="SUPFAM" id="SSF49899">
    <property type="entry name" value="Concanavalin A-like lectins/glucanases"/>
    <property type="match status" value="1"/>
</dbReference>
<evidence type="ECO:0008006" key="3">
    <source>
        <dbReference type="Google" id="ProtNLM"/>
    </source>
</evidence>
<dbReference type="AlphaFoldDB" id="A0A161I0U5"/>
<dbReference type="OrthoDB" id="9808724at2"/>
<gene>
    <name evidence="1" type="ORF">I598_3160</name>
</gene>
<dbReference type="InterPro" id="IPR013320">
    <property type="entry name" value="ConA-like_dom_sf"/>
</dbReference>
<dbReference type="Gene3D" id="2.60.120.200">
    <property type="match status" value="1"/>
</dbReference>
<dbReference type="PANTHER" id="PTHR35332">
    <property type="entry name" value="REGULATION OF ENOLASE PROTEIN 1"/>
    <property type="match status" value="1"/>
</dbReference>